<keyword evidence="4" id="KW-1185">Reference proteome</keyword>
<accession>A0A812NGX6</accession>
<organism evidence="3 4">
    <name type="scientific">Symbiodinium pilosum</name>
    <name type="common">Dinoflagellate</name>
    <dbReference type="NCBI Taxonomy" id="2952"/>
    <lineage>
        <taxon>Eukaryota</taxon>
        <taxon>Sar</taxon>
        <taxon>Alveolata</taxon>
        <taxon>Dinophyceae</taxon>
        <taxon>Suessiales</taxon>
        <taxon>Symbiodiniaceae</taxon>
        <taxon>Symbiodinium</taxon>
    </lineage>
</organism>
<dbReference type="AlphaFoldDB" id="A0A812NGX6"/>
<dbReference type="GO" id="GO:0046872">
    <property type="term" value="F:metal ion binding"/>
    <property type="evidence" value="ECO:0007669"/>
    <property type="project" value="UniProtKB-UniRule"/>
</dbReference>
<comment type="catalytic activity">
    <reaction evidence="1">
        <text>O-phospho-L-threonyl-[protein] + H2O = L-threonyl-[protein] + phosphate</text>
        <dbReference type="Rhea" id="RHEA:47004"/>
        <dbReference type="Rhea" id="RHEA-COMP:11060"/>
        <dbReference type="Rhea" id="RHEA-COMP:11605"/>
        <dbReference type="ChEBI" id="CHEBI:15377"/>
        <dbReference type="ChEBI" id="CHEBI:30013"/>
        <dbReference type="ChEBI" id="CHEBI:43474"/>
        <dbReference type="ChEBI" id="CHEBI:61977"/>
        <dbReference type="EC" id="3.1.3.16"/>
    </reaction>
</comment>
<protein>
    <recommendedName>
        <fullName evidence="1">Protein phosphatase</fullName>
        <ecNumber evidence="1">3.1.3.16</ecNumber>
    </recommendedName>
</protein>
<keyword evidence="1" id="KW-0378">Hydrolase</keyword>
<feature type="non-terminal residue" evidence="3">
    <location>
        <position position="1"/>
    </location>
</feature>
<evidence type="ECO:0000256" key="1">
    <source>
        <dbReference type="RuleBase" id="RU366020"/>
    </source>
</evidence>
<feature type="non-terminal residue" evidence="3">
    <location>
        <position position="276"/>
    </location>
</feature>
<comment type="caution">
    <text evidence="3">The sequence shown here is derived from an EMBL/GenBank/DDBJ whole genome shotgun (WGS) entry which is preliminary data.</text>
</comment>
<dbReference type="InterPro" id="IPR039123">
    <property type="entry name" value="PPTC7"/>
</dbReference>
<comment type="cofactor">
    <cofactor evidence="1">
        <name>Mn(2+)</name>
        <dbReference type="ChEBI" id="CHEBI:29035"/>
    </cofactor>
</comment>
<comment type="cofactor">
    <cofactor evidence="1">
        <name>Mg(2+)</name>
        <dbReference type="ChEBI" id="CHEBI:18420"/>
    </cofactor>
</comment>
<proteinExistence type="inferred from homology"/>
<dbReference type="InterPro" id="IPR036457">
    <property type="entry name" value="PPM-type-like_dom_sf"/>
</dbReference>
<dbReference type="GO" id="GO:0004722">
    <property type="term" value="F:protein serine/threonine phosphatase activity"/>
    <property type="evidence" value="ECO:0007669"/>
    <property type="project" value="UniProtKB-EC"/>
</dbReference>
<dbReference type="PANTHER" id="PTHR12320">
    <property type="entry name" value="PROTEIN PHOSPHATASE 2C"/>
    <property type="match status" value="1"/>
</dbReference>
<evidence type="ECO:0000259" key="2">
    <source>
        <dbReference type="PROSITE" id="PS51746"/>
    </source>
</evidence>
<keyword evidence="1" id="KW-0464">Manganese</keyword>
<evidence type="ECO:0000313" key="4">
    <source>
        <dbReference type="Proteomes" id="UP000649617"/>
    </source>
</evidence>
<dbReference type="Pfam" id="PF13672">
    <property type="entry name" value="PP2C_2"/>
    <property type="match status" value="1"/>
</dbReference>
<name>A0A812NGX6_SYMPI</name>
<keyword evidence="1" id="KW-0904">Protein phosphatase</keyword>
<dbReference type="OrthoDB" id="60843at2759"/>
<evidence type="ECO:0000313" key="3">
    <source>
        <dbReference type="EMBL" id="CAE7291785.1"/>
    </source>
</evidence>
<gene>
    <name evidence="3" type="ORF">SPIL2461_LOCUS6550</name>
</gene>
<comment type="catalytic activity">
    <reaction evidence="1">
        <text>O-phospho-L-seryl-[protein] + H2O = L-seryl-[protein] + phosphate</text>
        <dbReference type="Rhea" id="RHEA:20629"/>
        <dbReference type="Rhea" id="RHEA-COMP:9863"/>
        <dbReference type="Rhea" id="RHEA-COMP:11604"/>
        <dbReference type="ChEBI" id="CHEBI:15377"/>
        <dbReference type="ChEBI" id="CHEBI:29999"/>
        <dbReference type="ChEBI" id="CHEBI:43474"/>
        <dbReference type="ChEBI" id="CHEBI:83421"/>
        <dbReference type="EC" id="3.1.3.16"/>
    </reaction>
</comment>
<keyword evidence="1" id="KW-0479">Metal-binding</keyword>
<dbReference type="Proteomes" id="UP000649617">
    <property type="component" value="Unassembled WGS sequence"/>
</dbReference>
<dbReference type="SUPFAM" id="SSF81606">
    <property type="entry name" value="PP2C-like"/>
    <property type="match status" value="1"/>
</dbReference>
<comment type="similarity">
    <text evidence="1">Belongs to the PP2C family.</text>
</comment>
<dbReference type="PANTHER" id="PTHR12320:SF1">
    <property type="entry name" value="PROTEIN PHOSPHATASE PTC7 HOMOLOG"/>
    <property type="match status" value="1"/>
</dbReference>
<feature type="domain" description="PPM-type phosphatase" evidence="2">
    <location>
        <begin position="49"/>
        <end position="276"/>
    </location>
</feature>
<dbReference type="EC" id="3.1.3.16" evidence="1"/>
<dbReference type="PROSITE" id="PS51746">
    <property type="entry name" value="PPM_2"/>
    <property type="match status" value="1"/>
</dbReference>
<reference evidence="3" key="1">
    <citation type="submission" date="2021-02" db="EMBL/GenBank/DDBJ databases">
        <authorList>
            <person name="Dougan E. K."/>
            <person name="Rhodes N."/>
            <person name="Thang M."/>
            <person name="Chan C."/>
        </authorList>
    </citation>
    <scope>NUCLEOTIDE SEQUENCE</scope>
</reference>
<dbReference type="EMBL" id="CAJNIZ010009995">
    <property type="protein sequence ID" value="CAE7291785.1"/>
    <property type="molecule type" value="Genomic_DNA"/>
</dbReference>
<keyword evidence="1" id="KW-0460">Magnesium</keyword>
<dbReference type="Gene3D" id="3.60.40.10">
    <property type="entry name" value="PPM-type phosphatase domain"/>
    <property type="match status" value="1"/>
</dbReference>
<sequence length="276" mass="30622">RSTECLWQQVRPERSWAGWPQEVMELLQRPADFRRRTSQADLQAELELWAGAHQIPLAKKGTAGEDSYFLGSHCLGVADGVGEWRSEWGIDAREFTDELMEGCKSYLQNSEHRVNGPLSRHAQAAMHEGHSTTRSFGSSTALVAVLGRRNQLGVANLGDSGLCLLRREEVCQGMRMVFRTTAQQTGFNCPRQMGHIPGAQDYAALLARGKDRLVDCLKKQPTAQKWDEAKDAQLNDVPVQHGDLVIVCSDGVFDNLWDKEICELAAHAAGPLEAEL</sequence>
<dbReference type="InterPro" id="IPR001932">
    <property type="entry name" value="PPM-type_phosphatase-like_dom"/>
</dbReference>